<dbReference type="EC" id="1.11.1.-" evidence="1"/>
<keyword evidence="2" id="KW-1185">Reference proteome</keyword>
<evidence type="ECO:0000313" key="1">
    <source>
        <dbReference type="EMBL" id="MFD2728562.1"/>
    </source>
</evidence>
<protein>
    <submittedName>
        <fullName evidence="1">OsmC family protein</fullName>
        <ecNumber evidence="1">1.11.1.-</ecNumber>
    </submittedName>
</protein>
<dbReference type="GO" id="GO:0004601">
    <property type="term" value="F:peroxidase activity"/>
    <property type="evidence" value="ECO:0007669"/>
    <property type="project" value="UniProtKB-KW"/>
</dbReference>
<evidence type="ECO:0000313" key="2">
    <source>
        <dbReference type="Proteomes" id="UP001597427"/>
    </source>
</evidence>
<reference evidence="2" key="1">
    <citation type="journal article" date="2019" name="Int. J. Syst. Evol. Microbiol.">
        <title>The Global Catalogue of Microorganisms (GCM) 10K type strain sequencing project: providing services to taxonomists for standard genome sequencing and annotation.</title>
        <authorList>
            <consortium name="The Broad Institute Genomics Platform"/>
            <consortium name="The Broad Institute Genome Sequencing Center for Infectious Disease"/>
            <person name="Wu L."/>
            <person name="Ma J."/>
        </authorList>
    </citation>
    <scope>NUCLEOTIDE SEQUENCE [LARGE SCALE GENOMIC DNA]</scope>
    <source>
        <strain evidence="2">TISTR 932</strain>
    </source>
</reference>
<dbReference type="SUPFAM" id="SSF82784">
    <property type="entry name" value="OsmC-like"/>
    <property type="match status" value="1"/>
</dbReference>
<organism evidence="1 2">
    <name type="scientific">Enterococcus camelliae</name>
    <dbReference type="NCBI Taxonomy" id="453959"/>
    <lineage>
        <taxon>Bacteria</taxon>
        <taxon>Bacillati</taxon>
        <taxon>Bacillota</taxon>
        <taxon>Bacilli</taxon>
        <taxon>Lactobacillales</taxon>
        <taxon>Enterococcaceae</taxon>
        <taxon>Enterococcus</taxon>
    </lineage>
</organism>
<dbReference type="Proteomes" id="UP001597427">
    <property type="component" value="Unassembled WGS sequence"/>
</dbReference>
<dbReference type="Gene3D" id="3.30.300.20">
    <property type="match status" value="1"/>
</dbReference>
<gene>
    <name evidence="1" type="ORF">ACFSR0_03840</name>
</gene>
<dbReference type="RefSeq" id="WP_379980088.1">
    <property type="nucleotide sequence ID" value="NZ_JBHUMO010000025.1"/>
</dbReference>
<dbReference type="InterPro" id="IPR015946">
    <property type="entry name" value="KH_dom-like_a/b"/>
</dbReference>
<dbReference type="InterPro" id="IPR003718">
    <property type="entry name" value="OsmC/Ohr_fam"/>
</dbReference>
<sequence length="130" mass="14407">MSLETLTIQKGKEKFELSANPTNWVLARGSGYSPVQMLVTATATCGGYVYESVLENSNVPFEFEKIAVSYDRNQEQTAQPVSAIAITFFVRVPEAFQEKAQRCVKLVSHNCPVIQSLDKGIEVSENVVFI</sequence>
<name>A0ABW5THD1_9ENTE</name>
<dbReference type="EMBL" id="JBHUMO010000025">
    <property type="protein sequence ID" value="MFD2728562.1"/>
    <property type="molecule type" value="Genomic_DNA"/>
</dbReference>
<dbReference type="PANTHER" id="PTHR34352:SF1">
    <property type="entry name" value="PROTEIN YHFA"/>
    <property type="match status" value="1"/>
</dbReference>
<comment type="caution">
    <text evidence="1">The sequence shown here is derived from an EMBL/GenBank/DDBJ whole genome shotgun (WGS) entry which is preliminary data.</text>
</comment>
<dbReference type="InterPro" id="IPR036102">
    <property type="entry name" value="OsmC/Ohrsf"/>
</dbReference>
<dbReference type="Pfam" id="PF02566">
    <property type="entry name" value="OsmC"/>
    <property type="match status" value="1"/>
</dbReference>
<accession>A0ABW5THD1</accession>
<keyword evidence="1" id="KW-0575">Peroxidase</keyword>
<proteinExistence type="predicted"/>
<dbReference type="PANTHER" id="PTHR34352">
    <property type="entry name" value="PROTEIN YHFA"/>
    <property type="match status" value="1"/>
</dbReference>
<keyword evidence="1" id="KW-0560">Oxidoreductase</keyword>